<dbReference type="KEGG" id="nhe:NECHADRAFT_103043"/>
<sequence length="103" mass="11191">MTLLAAPAATLILPPCCRFACIAELCCPPPALHPQPNNSPPPSSSRPRPRPRPRRTQLDKIERCSLRPSSSHSACDPTTDVAFLTLKQPAPLRASLPPPRVRL</sequence>
<keyword evidence="2" id="KW-0732">Signal</keyword>
<name>C7YJZ5_FUSV7</name>
<feature type="non-terminal residue" evidence="3">
    <location>
        <position position="103"/>
    </location>
</feature>
<dbReference type="RefSeq" id="XP_003053364.1">
    <property type="nucleotide sequence ID" value="XM_003053318.1"/>
</dbReference>
<evidence type="ECO:0000313" key="4">
    <source>
        <dbReference type="Proteomes" id="UP000005206"/>
    </source>
</evidence>
<evidence type="ECO:0000256" key="1">
    <source>
        <dbReference type="SAM" id="MobiDB-lite"/>
    </source>
</evidence>
<reference evidence="3 4" key="1">
    <citation type="journal article" date="2009" name="PLoS Genet.">
        <title>The genome of Nectria haematococca: contribution of supernumerary chromosomes to gene expansion.</title>
        <authorList>
            <person name="Coleman J.J."/>
            <person name="Rounsley S.D."/>
            <person name="Rodriguez-Carres M."/>
            <person name="Kuo A."/>
            <person name="Wasmann C.C."/>
            <person name="Grimwood J."/>
            <person name="Schmutz J."/>
            <person name="Taga M."/>
            <person name="White G.J."/>
            <person name="Zhou S."/>
            <person name="Schwartz D.C."/>
            <person name="Freitag M."/>
            <person name="Ma L.J."/>
            <person name="Danchin E.G."/>
            <person name="Henrissat B."/>
            <person name="Coutinho P.M."/>
            <person name="Nelson D.R."/>
            <person name="Straney D."/>
            <person name="Napoli C.A."/>
            <person name="Barker B.M."/>
            <person name="Gribskov M."/>
            <person name="Rep M."/>
            <person name="Kroken S."/>
            <person name="Molnar I."/>
            <person name="Rensing C."/>
            <person name="Kennell J.C."/>
            <person name="Zamora J."/>
            <person name="Farman M.L."/>
            <person name="Selker E.U."/>
            <person name="Salamov A."/>
            <person name="Shapiro H."/>
            <person name="Pangilinan J."/>
            <person name="Lindquist E."/>
            <person name="Lamers C."/>
            <person name="Grigoriev I.V."/>
            <person name="Geiser D.M."/>
            <person name="Covert S.F."/>
            <person name="Temporini E."/>
            <person name="Vanetten H.D."/>
        </authorList>
    </citation>
    <scope>NUCLEOTIDE SEQUENCE [LARGE SCALE GENOMIC DNA]</scope>
    <source>
        <strain evidence="4">ATCC MYA-4622 / CBS 123669 / FGSC 9596 / NRRL 45880 / 77-13-4</strain>
    </source>
</reference>
<dbReference type="HOGENOM" id="CLU_2270173_0_0_1"/>
<accession>C7YJZ5</accession>
<protein>
    <submittedName>
        <fullName evidence="3">Expressed protein</fullName>
    </submittedName>
</protein>
<dbReference type="Proteomes" id="UP000005206">
    <property type="component" value="Chromosome 1"/>
</dbReference>
<evidence type="ECO:0000256" key="2">
    <source>
        <dbReference type="SAM" id="SignalP"/>
    </source>
</evidence>
<dbReference type="GeneID" id="9676696"/>
<dbReference type="EMBL" id="GG698896">
    <property type="protein sequence ID" value="EEU47651.1"/>
    <property type="molecule type" value="Genomic_DNA"/>
</dbReference>
<dbReference type="AlphaFoldDB" id="C7YJZ5"/>
<feature type="region of interest" description="Disordered" evidence="1">
    <location>
        <begin position="32"/>
        <end position="60"/>
    </location>
</feature>
<feature type="compositionally biased region" description="Pro residues" evidence="1">
    <location>
        <begin position="32"/>
        <end position="44"/>
    </location>
</feature>
<dbReference type="InParanoid" id="C7YJZ5"/>
<evidence type="ECO:0000313" key="3">
    <source>
        <dbReference type="EMBL" id="EEU47651.1"/>
    </source>
</evidence>
<feature type="signal peptide" evidence="2">
    <location>
        <begin position="1"/>
        <end position="19"/>
    </location>
</feature>
<dbReference type="VEuPathDB" id="FungiDB:NECHADRAFT_103043"/>
<feature type="chain" id="PRO_5002986274" evidence="2">
    <location>
        <begin position="20"/>
        <end position="103"/>
    </location>
</feature>
<proteinExistence type="predicted"/>
<organism evidence="3 4">
    <name type="scientific">Fusarium vanettenii (strain ATCC MYA-4622 / CBS 123669 / FGSC 9596 / NRRL 45880 / 77-13-4)</name>
    <name type="common">Fusarium solani subsp. pisi</name>
    <dbReference type="NCBI Taxonomy" id="660122"/>
    <lineage>
        <taxon>Eukaryota</taxon>
        <taxon>Fungi</taxon>
        <taxon>Dikarya</taxon>
        <taxon>Ascomycota</taxon>
        <taxon>Pezizomycotina</taxon>
        <taxon>Sordariomycetes</taxon>
        <taxon>Hypocreomycetidae</taxon>
        <taxon>Hypocreales</taxon>
        <taxon>Nectriaceae</taxon>
        <taxon>Fusarium</taxon>
        <taxon>Fusarium solani species complex</taxon>
        <taxon>Fusarium vanettenii</taxon>
    </lineage>
</organism>
<keyword evidence="4" id="KW-1185">Reference proteome</keyword>
<gene>
    <name evidence="3" type="ORF">NECHADRAFT_103043</name>
</gene>